<dbReference type="AlphaFoldDB" id="A0AAV4D6D1"/>
<comment type="caution">
    <text evidence="3">The sequence shown here is derived from an EMBL/GenBank/DDBJ whole genome shotgun (WGS) entry which is preliminary data.</text>
</comment>
<dbReference type="InterPro" id="IPR018488">
    <property type="entry name" value="cNMP-bd_CS"/>
</dbReference>
<feature type="region of interest" description="Disordered" evidence="1">
    <location>
        <begin position="291"/>
        <end position="310"/>
    </location>
</feature>
<feature type="region of interest" description="Disordered" evidence="1">
    <location>
        <begin position="698"/>
        <end position="719"/>
    </location>
</feature>
<keyword evidence="4" id="KW-1185">Reference proteome</keyword>
<dbReference type="PROSITE" id="PS50042">
    <property type="entry name" value="CNMP_BINDING_3"/>
    <property type="match status" value="1"/>
</dbReference>
<dbReference type="InterPro" id="IPR014710">
    <property type="entry name" value="RmlC-like_jellyroll"/>
</dbReference>
<protein>
    <submittedName>
        <fullName evidence="3">Arrestin domain-containing protein 3</fullName>
    </submittedName>
</protein>
<gene>
    <name evidence="3" type="ORF">PoB_006628300</name>
</gene>
<dbReference type="InterPro" id="IPR000595">
    <property type="entry name" value="cNMP-bd_dom"/>
</dbReference>
<reference evidence="3 4" key="1">
    <citation type="journal article" date="2021" name="Elife">
        <title>Chloroplast acquisition without the gene transfer in kleptoplastic sea slugs, Plakobranchus ocellatus.</title>
        <authorList>
            <person name="Maeda T."/>
            <person name="Takahashi S."/>
            <person name="Yoshida T."/>
            <person name="Shimamura S."/>
            <person name="Takaki Y."/>
            <person name="Nagai Y."/>
            <person name="Toyoda A."/>
            <person name="Suzuki Y."/>
            <person name="Arimoto A."/>
            <person name="Ishii H."/>
            <person name="Satoh N."/>
            <person name="Nishiyama T."/>
            <person name="Hasebe M."/>
            <person name="Maruyama T."/>
            <person name="Minagawa J."/>
            <person name="Obokata J."/>
            <person name="Shigenobu S."/>
        </authorList>
    </citation>
    <scope>NUCLEOTIDE SEQUENCE [LARGE SCALE GENOMIC DNA]</scope>
</reference>
<dbReference type="Proteomes" id="UP000735302">
    <property type="component" value="Unassembled WGS sequence"/>
</dbReference>
<evidence type="ECO:0000313" key="4">
    <source>
        <dbReference type="Proteomes" id="UP000735302"/>
    </source>
</evidence>
<evidence type="ECO:0000313" key="3">
    <source>
        <dbReference type="EMBL" id="GFO39778.1"/>
    </source>
</evidence>
<dbReference type="Gene3D" id="2.60.120.10">
    <property type="entry name" value="Jelly Rolls"/>
    <property type="match status" value="2"/>
</dbReference>
<proteinExistence type="predicted"/>
<feature type="compositionally biased region" description="Low complexity" evidence="1">
    <location>
        <begin position="703"/>
        <end position="717"/>
    </location>
</feature>
<dbReference type="PANTHER" id="PTHR23011">
    <property type="entry name" value="CYCLIC NUCLEOTIDE-BINDING DOMAIN CONTAINING PROTEIN"/>
    <property type="match status" value="1"/>
</dbReference>
<organism evidence="3 4">
    <name type="scientific">Plakobranchus ocellatus</name>
    <dbReference type="NCBI Taxonomy" id="259542"/>
    <lineage>
        <taxon>Eukaryota</taxon>
        <taxon>Metazoa</taxon>
        <taxon>Spiralia</taxon>
        <taxon>Lophotrochozoa</taxon>
        <taxon>Mollusca</taxon>
        <taxon>Gastropoda</taxon>
        <taxon>Heterobranchia</taxon>
        <taxon>Euthyneura</taxon>
        <taxon>Panpulmonata</taxon>
        <taxon>Sacoglossa</taxon>
        <taxon>Placobranchoidea</taxon>
        <taxon>Plakobranchidae</taxon>
        <taxon>Plakobranchus</taxon>
    </lineage>
</organism>
<feature type="domain" description="Cyclic nucleotide-binding" evidence="2">
    <location>
        <begin position="37"/>
        <end position="222"/>
    </location>
</feature>
<dbReference type="SUPFAM" id="SSF51206">
    <property type="entry name" value="cAMP-binding domain-like"/>
    <property type="match status" value="2"/>
</dbReference>
<dbReference type="EMBL" id="BLXT01007520">
    <property type="protein sequence ID" value="GFO39778.1"/>
    <property type="molecule type" value="Genomic_DNA"/>
</dbReference>
<dbReference type="PROSITE" id="PS00888">
    <property type="entry name" value="CNMP_BINDING_1"/>
    <property type="match status" value="1"/>
</dbReference>
<dbReference type="CDD" id="cd00038">
    <property type="entry name" value="CAP_ED"/>
    <property type="match status" value="1"/>
</dbReference>
<accession>A0AAV4D6D1</accession>
<feature type="compositionally biased region" description="Basic and acidic residues" evidence="1">
    <location>
        <begin position="122"/>
        <end position="146"/>
    </location>
</feature>
<name>A0AAV4D6D1_9GAST</name>
<evidence type="ECO:0000259" key="2">
    <source>
        <dbReference type="PROSITE" id="PS50042"/>
    </source>
</evidence>
<sequence length="798" mass="90222">MTSVQDRLVALVSSKSEARRDVDIELALPWLRKKSELLQSLEKDTLKDVVRSCGYQQANKDDVIIHQGDKGNCFFIMLTGKTSVYIDTIRSDEETPQEVESAPVAKENKHVTVKRSMSAAAMEKKGANSNLGHDKKEAEATDGQKDKKEISNRNVFGKFIMFFEAGQSFGEIALISDNCVRNATIVADTVTDLLVIHRDLFNSYIRASQVQEYEERQKFVERCSLFRGWNSKFRNLLEMSLRKEIHPFGSVIAQQGAPVVGLIFILRGQAKITMDPSRHLQQYRQLMTKSRSVVPKTPKKSSNEGYESHRIPHNRAKTPVTSAQIGVRRKLGYAAAEKRLMTKTVDICCIEKDEILGDVEMVLDLETNMETVISTATTTVLVLNTKNYERLITKKHPFTVARLSQWAYNKVSIRSCSSKGQCVQLFRDLEQELKERLPRPPTPAKRVEILKEQEVVMNQLVDLFVQGKAPLIQPCVPNSLFYRQRSAKRNKILMENPYAQLRTLKHIDVYGKIRRKVPRSIQQLKNNIEAERELLKDDRREYVDTSGSQASSKNKLHNSLYHRPKSTITESSLRITECGPEEDKFGVTSAQLDSSNRLDRKAVAEIYQELEQVNRETQEMRMRLICSASAKQERQMMAREYERSKSAAATAEISSTHRAFDDLEADDSDNDCFDWETSEANLRDLESRVASFCRSVTPYRGQGSSRPSSAVVSSRPGTATSDGLAITEMRRFEIDDPACVPLPGGVVYVHKKPCKFAGPACTNPAIHKHIRRFILSKDPKAAWVGAAPPATGIDQSFY</sequence>
<feature type="region of interest" description="Disordered" evidence="1">
    <location>
        <begin position="118"/>
        <end position="146"/>
    </location>
</feature>
<dbReference type="PANTHER" id="PTHR23011:SF28">
    <property type="entry name" value="CYCLIC NUCLEOTIDE-BINDING DOMAIN CONTAINING PROTEIN"/>
    <property type="match status" value="1"/>
</dbReference>
<evidence type="ECO:0000256" key="1">
    <source>
        <dbReference type="SAM" id="MobiDB-lite"/>
    </source>
</evidence>
<dbReference type="InterPro" id="IPR018490">
    <property type="entry name" value="cNMP-bd_dom_sf"/>
</dbReference>